<dbReference type="PROSITE" id="PS50931">
    <property type="entry name" value="HTH_LYSR"/>
    <property type="match status" value="1"/>
</dbReference>
<dbReference type="GO" id="GO:0006351">
    <property type="term" value="P:DNA-templated transcription"/>
    <property type="evidence" value="ECO:0007669"/>
    <property type="project" value="TreeGrafter"/>
</dbReference>
<evidence type="ECO:0000256" key="1">
    <source>
        <dbReference type="ARBA" id="ARBA00009437"/>
    </source>
</evidence>
<dbReference type="AlphaFoldDB" id="A0A4P8J0L7"/>
<organism evidence="6 7">
    <name type="scientific">Trinickia violacea</name>
    <dbReference type="NCBI Taxonomy" id="2571746"/>
    <lineage>
        <taxon>Bacteria</taxon>
        <taxon>Pseudomonadati</taxon>
        <taxon>Pseudomonadota</taxon>
        <taxon>Betaproteobacteria</taxon>
        <taxon>Burkholderiales</taxon>
        <taxon>Burkholderiaceae</taxon>
        <taxon>Trinickia</taxon>
    </lineage>
</organism>
<sequence length="220" mass="24540">MDHLQAMRVFARVAQLGSFTKAAEQMQLPRPSVSNAIHYLEEHLRVRLLQRTTRRVSLTHEGSAYYARCVQVLADIDDAESLFSDATAGPRGAVRVDLPERLALHTVIPALPEFFAKYPDIRVVLSASDRIIDLIEDGVDCAVRVGVLSDTTLVARRIGMFEQINCASPAYIEQYGMPSTPDDLPLPVSVVFPHGRYLAPRVRIFVDWVAQLIEETHSGM</sequence>
<dbReference type="Gene3D" id="3.40.190.290">
    <property type="match status" value="1"/>
</dbReference>
<reference evidence="6 7" key="1">
    <citation type="submission" date="2019-05" db="EMBL/GenBank/DDBJ databases">
        <title>Burkholderia sp. DHOD12, isolated from subtropical forest soil.</title>
        <authorList>
            <person name="Gao Z.-H."/>
            <person name="Qiu L.-H."/>
        </authorList>
    </citation>
    <scope>NUCLEOTIDE SEQUENCE [LARGE SCALE GENOMIC DNA]</scope>
    <source>
        <strain evidence="6 7">DHOD12</strain>
    </source>
</reference>
<dbReference type="RefSeq" id="WP_137336644.1">
    <property type="nucleotide sequence ID" value="NZ_CP040078.1"/>
</dbReference>
<dbReference type="Pfam" id="PF00126">
    <property type="entry name" value="HTH_1"/>
    <property type="match status" value="1"/>
</dbReference>
<dbReference type="GO" id="GO:0003700">
    <property type="term" value="F:DNA-binding transcription factor activity"/>
    <property type="evidence" value="ECO:0007669"/>
    <property type="project" value="InterPro"/>
</dbReference>
<keyword evidence="2" id="KW-0805">Transcription regulation</keyword>
<dbReference type="GO" id="GO:0043565">
    <property type="term" value="F:sequence-specific DNA binding"/>
    <property type="evidence" value="ECO:0007669"/>
    <property type="project" value="TreeGrafter"/>
</dbReference>
<dbReference type="InterPro" id="IPR036388">
    <property type="entry name" value="WH-like_DNA-bd_sf"/>
</dbReference>
<dbReference type="PANTHER" id="PTHR30537:SF72">
    <property type="entry name" value="LYSR FAMILY TRANSCRIPTIONAL REGULATOR"/>
    <property type="match status" value="1"/>
</dbReference>
<feature type="domain" description="HTH lysR-type" evidence="5">
    <location>
        <begin position="1"/>
        <end position="59"/>
    </location>
</feature>
<dbReference type="KEGG" id="tvl:FAZ95_33300"/>
<dbReference type="Proteomes" id="UP000298656">
    <property type="component" value="Chromosome 2"/>
</dbReference>
<protein>
    <submittedName>
        <fullName evidence="6">LysR family transcriptional regulator</fullName>
    </submittedName>
</protein>
<dbReference type="InterPro" id="IPR000847">
    <property type="entry name" value="LysR_HTH_N"/>
</dbReference>
<keyword evidence="7" id="KW-1185">Reference proteome</keyword>
<dbReference type="FunFam" id="1.10.10.10:FF:000001">
    <property type="entry name" value="LysR family transcriptional regulator"/>
    <property type="match status" value="1"/>
</dbReference>
<dbReference type="SUPFAM" id="SSF46785">
    <property type="entry name" value="Winged helix' DNA-binding domain"/>
    <property type="match status" value="1"/>
</dbReference>
<evidence type="ECO:0000313" key="7">
    <source>
        <dbReference type="Proteomes" id="UP000298656"/>
    </source>
</evidence>
<comment type="similarity">
    <text evidence="1">Belongs to the LysR transcriptional regulatory family.</text>
</comment>
<gene>
    <name evidence="6" type="ORF">FAZ95_33300</name>
</gene>
<evidence type="ECO:0000256" key="2">
    <source>
        <dbReference type="ARBA" id="ARBA00023015"/>
    </source>
</evidence>
<keyword evidence="3" id="KW-0238">DNA-binding</keyword>
<dbReference type="EMBL" id="CP040078">
    <property type="protein sequence ID" value="QCP53875.1"/>
    <property type="molecule type" value="Genomic_DNA"/>
</dbReference>
<proteinExistence type="inferred from homology"/>
<evidence type="ECO:0000256" key="3">
    <source>
        <dbReference type="ARBA" id="ARBA00023125"/>
    </source>
</evidence>
<accession>A0A4P8J0L7</accession>
<dbReference type="PANTHER" id="PTHR30537">
    <property type="entry name" value="HTH-TYPE TRANSCRIPTIONAL REGULATOR"/>
    <property type="match status" value="1"/>
</dbReference>
<dbReference type="InterPro" id="IPR005119">
    <property type="entry name" value="LysR_subst-bd"/>
</dbReference>
<evidence type="ECO:0000313" key="6">
    <source>
        <dbReference type="EMBL" id="QCP53875.1"/>
    </source>
</evidence>
<name>A0A4P8J0L7_9BURK</name>
<evidence type="ECO:0000256" key="4">
    <source>
        <dbReference type="ARBA" id="ARBA00023163"/>
    </source>
</evidence>
<keyword evidence="4" id="KW-0804">Transcription</keyword>
<dbReference type="SUPFAM" id="SSF53850">
    <property type="entry name" value="Periplasmic binding protein-like II"/>
    <property type="match status" value="1"/>
</dbReference>
<dbReference type="Pfam" id="PF03466">
    <property type="entry name" value="LysR_substrate"/>
    <property type="match status" value="1"/>
</dbReference>
<dbReference type="InterPro" id="IPR058163">
    <property type="entry name" value="LysR-type_TF_proteobact-type"/>
</dbReference>
<dbReference type="Gene3D" id="1.10.10.10">
    <property type="entry name" value="Winged helix-like DNA-binding domain superfamily/Winged helix DNA-binding domain"/>
    <property type="match status" value="1"/>
</dbReference>
<dbReference type="OrthoDB" id="9076738at2"/>
<dbReference type="InterPro" id="IPR036390">
    <property type="entry name" value="WH_DNA-bd_sf"/>
</dbReference>
<evidence type="ECO:0000259" key="5">
    <source>
        <dbReference type="PROSITE" id="PS50931"/>
    </source>
</evidence>